<comment type="caution">
    <text evidence="5">The sequence shown here is derived from an EMBL/GenBank/DDBJ whole genome shotgun (WGS) entry which is preliminary data.</text>
</comment>
<evidence type="ECO:0000259" key="4">
    <source>
        <dbReference type="PROSITE" id="PS51193"/>
    </source>
</evidence>
<dbReference type="Pfam" id="PF04851">
    <property type="entry name" value="ResIII"/>
    <property type="match status" value="1"/>
</dbReference>
<sequence>YTTWRPYQREAVEWILKQWENNGKRAALDAPTGSGKSLTIIAAAKLKGLKMVYCVSTKQLQEQLACDFPDAVVIWGRDNYPCPRFGENSELTAASCTHRKNTPCPKYDQCPYKRQKRRALASNLAVVNYPFFLNEANYVGQFSGWEIAVFDEGDLAEDELMKFVSLKITKHQLEACRIEPPEYKTKFEAWLNWAEPTTRKVHDHLASLEANVESYVQLDAEPPTTLMKEVLRYQRLSSKLSTFAEWVDETW</sequence>
<feature type="domain" description="Helicase ATP-binding" evidence="4">
    <location>
        <begin position="1"/>
        <end position="211"/>
    </location>
</feature>
<name>X1VAZ5_9ZZZZ</name>
<accession>X1VAZ5</accession>
<dbReference type="GO" id="GO:0003677">
    <property type="term" value="F:DNA binding"/>
    <property type="evidence" value="ECO:0007669"/>
    <property type="project" value="InterPro"/>
</dbReference>
<dbReference type="GO" id="GO:0016787">
    <property type="term" value="F:hydrolase activity"/>
    <property type="evidence" value="ECO:0007669"/>
    <property type="project" value="UniProtKB-KW"/>
</dbReference>
<dbReference type="AlphaFoldDB" id="X1VAZ5"/>
<keyword evidence="1" id="KW-0547">Nucleotide-binding</keyword>
<evidence type="ECO:0000256" key="2">
    <source>
        <dbReference type="ARBA" id="ARBA00022801"/>
    </source>
</evidence>
<dbReference type="SMART" id="SM00487">
    <property type="entry name" value="DEXDc"/>
    <property type="match status" value="1"/>
</dbReference>
<dbReference type="InterPro" id="IPR006935">
    <property type="entry name" value="Helicase/UvrB_N"/>
</dbReference>
<dbReference type="PROSITE" id="PS51193">
    <property type="entry name" value="HELICASE_ATP_BIND_2"/>
    <property type="match status" value="1"/>
</dbReference>
<evidence type="ECO:0000313" key="5">
    <source>
        <dbReference type="EMBL" id="GAJ10516.1"/>
    </source>
</evidence>
<dbReference type="SUPFAM" id="SSF52540">
    <property type="entry name" value="P-loop containing nucleoside triphosphate hydrolases"/>
    <property type="match status" value="1"/>
</dbReference>
<proteinExistence type="predicted"/>
<keyword evidence="2" id="KW-0378">Hydrolase</keyword>
<gene>
    <name evidence="5" type="ORF">S12H4_47436</name>
</gene>
<dbReference type="EMBL" id="BARW01029534">
    <property type="protein sequence ID" value="GAJ10516.1"/>
    <property type="molecule type" value="Genomic_DNA"/>
</dbReference>
<dbReference type="InterPro" id="IPR014001">
    <property type="entry name" value="Helicase_ATP-bd"/>
</dbReference>
<dbReference type="InterPro" id="IPR014013">
    <property type="entry name" value="Helic_SF1/SF2_ATP-bd_DinG/Rad3"/>
</dbReference>
<organism evidence="5">
    <name type="scientific">marine sediment metagenome</name>
    <dbReference type="NCBI Taxonomy" id="412755"/>
    <lineage>
        <taxon>unclassified sequences</taxon>
        <taxon>metagenomes</taxon>
        <taxon>ecological metagenomes</taxon>
    </lineage>
</organism>
<keyword evidence="3" id="KW-0067">ATP-binding</keyword>
<feature type="non-terminal residue" evidence="5">
    <location>
        <position position="1"/>
    </location>
</feature>
<feature type="non-terminal residue" evidence="5">
    <location>
        <position position="251"/>
    </location>
</feature>
<dbReference type="GO" id="GO:0005524">
    <property type="term" value="F:ATP binding"/>
    <property type="evidence" value="ECO:0007669"/>
    <property type="project" value="UniProtKB-KW"/>
</dbReference>
<dbReference type="InterPro" id="IPR027417">
    <property type="entry name" value="P-loop_NTPase"/>
</dbReference>
<protein>
    <recommendedName>
        <fullName evidence="4">Helicase ATP-binding domain-containing protein</fullName>
    </recommendedName>
</protein>
<reference evidence="5" key="1">
    <citation type="journal article" date="2014" name="Front. Microbiol.">
        <title>High frequency of phylogenetically diverse reductive dehalogenase-homologous genes in deep subseafloor sedimentary metagenomes.</title>
        <authorList>
            <person name="Kawai M."/>
            <person name="Futagami T."/>
            <person name="Toyoda A."/>
            <person name="Takaki Y."/>
            <person name="Nishi S."/>
            <person name="Hori S."/>
            <person name="Arai W."/>
            <person name="Tsubouchi T."/>
            <person name="Morono Y."/>
            <person name="Uchiyama I."/>
            <person name="Ito T."/>
            <person name="Fujiyama A."/>
            <person name="Inagaki F."/>
            <person name="Takami H."/>
        </authorList>
    </citation>
    <scope>NUCLEOTIDE SEQUENCE</scope>
    <source>
        <strain evidence="5">Expedition CK06-06</strain>
    </source>
</reference>
<evidence type="ECO:0000256" key="1">
    <source>
        <dbReference type="ARBA" id="ARBA00022741"/>
    </source>
</evidence>
<dbReference type="Gene3D" id="3.40.50.300">
    <property type="entry name" value="P-loop containing nucleotide triphosphate hydrolases"/>
    <property type="match status" value="2"/>
</dbReference>
<evidence type="ECO:0000256" key="3">
    <source>
        <dbReference type="ARBA" id="ARBA00022840"/>
    </source>
</evidence>